<dbReference type="Pfam" id="PF01423">
    <property type="entry name" value="LSM"/>
    <property type="match status" value="1"/>
</dbReference>
<dbReference type="SUPFAM" id="SSF50182">
    <property type="entry name" value="Sm-like ribonucleoproteins"/>
    <property type="match status" value="1"/>
</dbReference>
<dbReference type="InterPro" id="IPR001163">
    <property type="entry name" value="Sm_dom_euk/arc"/>
</dbReference>
<protein>
    <recommendedName>
        <fullName evidence="2">Sm domain-containing protein</fullName>
    </recommendedName>
</protein>
<dbReference type="Proteomes" id="UP001187531">
    <property type="component" value="Unassembled WGS sequence"/>
</dbReference>
<dbReference type="GO" id="GO:0071208">
    <property type="term" value="F:histone pre-mRNA DCP binding"/>
    <property type="evidence" value="ECO:0007669"/>
    <property type="project" value="TreeGrafter"/>
</dbReference>
<name>A0AA88I241_ARTSF</name>
<evidence type="ECO:0000259" key="2">
    <source>
        <dbReference type="Pfam" id="PF01423"/>
    </source>
</evidence>
<reference evidence="3" key="1">
    <citation type="submission" date="2023-07" db="EMBL/GenBank/DDBJ databases">
        <title>Chromosome-level genome assembly of Artemia franciscana.</title>
        <authorList>
            <person name="Jo E."/>
        </authorList>
    </citation>
    <scope>NUCLEOTIDE SEQUENCE</scope>
    <source>
        <tissue evidence="3">Whole body</tissue>
    </source>
</reference>
<dbReference type="EMBL" id="JAVRJZ010000011">
    <property type="protein sequence ID" value="KAK2716780.1"/>
    <property type="molecule type" value="Genomic_DNA"/>
</dbReference>
<proteinExistence type="predicted"/>
<feature type="region of interest" description="Disordered" evidence="1">
    <location>
        <begin position="131"/>
        <end position="150"/>
    </location>
</feature>
<dbReference type="CDD" id="cd01733">
    <property type="entry name" value="LSm10"/>
    <property type="match status" value="1"/>
</dbReference>
<feature type="domain" description="Sm" evidence="2">
    <location>
        <begin position="28"/>
        <end position="90"/>
    </location>
</feature>
<comment type="caution">
    <text evidence="3">The sequence shown here is derived from an EMBL/GenBank/DDBJ whole genome shotgun (WGS) entry which is preliminary data.</text>
</comment>
<dbReference type="Gene3D" id="2.30.30.100">
    <property type="match status" value="1"/>
</dbReference>
<dbReference type="InterPro" id="IPR052840">
    <property type="entry name" value="U7_snRNA_Sm-like"/>
</dbReference>
<feature type="compositionally biased region" description="Basic and acidic residues" evidence="1">
    <location>
        <begin position="141"/>
        <end position="150"/>
    </location>
</feature>
<dbReference type="PANTHER" id="PTHR21196">
    <property type="entry name" value="U7 SNRNA-ASSOCIATED SM-LIKE PROTEIN LSM10"/>
    <property type="match status" value="1"/>
</dbReference>
<organism evidence="3 4">
    <name type="scientific">Artemia franciscana</name>
    <name type="common">Brine shrimp</name>
    <name type="synonym">Artemia sanfranciscana</name>
    <dbReference type="NCBI Taxonomy" id="6661"/>
    <lineage>
        <taxon>Eukaryota</taxon>
        <taxon>Metazoa</taxon>
        <taxon>Ecdysozoa</taxon>
        <taxon>Arthropoda</taxon>
        <taxon>Crustacea</taxon>
        <taxon>Branchiopoda</taxon>
        <taxon>Anostraca</taxon>
        <taxon>Artemiidae</taxon>
        <taxon>Artemia</taxon>
    </lineage>
</organism>
<dbReference type="EMBL" id="JAVRJZ010000011">
    <property type="protein sequence ID" value="KAK2716778.1"/>
    <property type="molecule type" value="Genomic_DNA"/>
</dbReference>
<dbReference type="InterPro" id="IPR010920">
    <property type="entry name" value="LSM_dom_sf"/>
</dbReference>
<dbReference type="PANTHER" id="PTHR21196:SF1">
    <property type="entry name" value="U7 SNRNA-ASSOCIATED SM-LIKE PROTEIN LSM10"/>
    <property type="match status" value="1"/>
</dbReference>
<gene>
    <name evidence="3" type="ORF">QYM36_007055</name>
</gene>
<keyword evidence="4" id="KW-1185">Reference proteome</keyword>
<accession>A0AA88I241</accession>
<dbReference type="GO" id="GO:0071254">
    <property type="term" value="C:cytoplasmic U snRNP body"/>
    <property type="evidence" value="ECO:0007669"/>
    <property type="project" value="TreeGrafter"/>
</dbReference>
<evidence type="ECO:0000313" key="4">
    <source>
        <dbReference type="Proteomes" id="UP001187531"/>
    </source>
</evidence>
<dbReference type="EMBL" id="JAVRJZ010000011">
    <property type="protein sequence ID" value="KAK2716777.1"/>
    <property type="molecule type" value="Genomic_DNA"/>
</dbReference>
<dbReference type="EMBL" id="JAVRJZ010000011">
    <property type="protein sequence ID" value="KAK2716776.1"/>
    <property type="molecule type" value="Genomic_DNA"/>
</dbReference>
<evidence type="ECO:0000256" key="1">
    <source>
        <dbReference type="SAM" id="MobiDB-lite"/>
    </source>
</evidence>
<dbReference type="AlphaFoldDB" id="A0AA88I241"/>
<dbReference type="EMBL" id="JAVRJZ010000011">
    <property type="protein sequence ID" value="KAK2716781.1"/>
    <property type="molecule type" value="Genomic_DNA"/>
</dbReference>
<dbReference type="GO" id="GO:0006398">
    <property type="term" value="P:mRNA 3'-end processing by stem-loop binding and cleavage"/>
    <property type="evidence" value="ECO:0007669"/>
    <property type="project" value="TreeGrafter"/>
</dbReference>
<sequence>MSAEVETTRIFPSAREKFKIISTLNCLVHSLQGQVTQIDLRDESSVVGKISFVDAEMNVNLENCTYLGSDKTTRIFEEFFIKSRLIRFVHIPKNIDIIQAMNQHITSLTKRPKVKDRSKLKSTLKYRKRDKETKLLLQQEEQEKQESSSE</sequence>
<dbReference type="GO" id="GO:0071209">
    <property type="term" value="F:U7 snRNA binding"/>
    <property type="evidence" value="ECO:0007669"/>
    <property type="project" value="TreeGrafter"/>
</dbReference>
<dbReference type="GO" id="GO:0016604">
    <property type="term" value="C:nuclear body"/>
    <property type="evidence" value="ECO:0007669"/>
    <property type="project" value="TreeGrafter"/>
</dbReference>
<evidence type="ECO:0000313" key="3">
    <source>
        <dbReference type="EMBL" id="KAK2716776.1"/>
    </source>
</evidence>